<dbReference type="AlphaFoldDB" id="A0A1H5N520"/>
<gene>
    <name evidence="1" type="ORF">SAMN04489740_3391</name>
</gene>
<evidence type="ECO:0000313" key="1">
    <source>
        <dbReference type="EMBL" id="SEE96709.1"/>
    </source>
</evidence>
<evidence type="ECO:0000313" key="2">
    <source>
        <dbReference type="Proteomes" id="UP000182725"/>
    </source>
</evidence>
<protein>
    <recommendedName>
        <fullName evidence="3">EcsC protein family protein</fullName>
    </recommendedName>
</protein>
<sequence>MPDAEAIGSLPPAPSPLFWNRGSRTKYDAVPPSALAGGTATSPPGGFRLRVNAEFRSGMTATLETQTQQGESMASKDLNHVGMPPGPGFARSAGKVNPAVQIAADAAFDKQGRPAPAIHNMLLKAVEVQRPLVLANLRRLRKRYPHATAYELSQRLERDFLNGVGSGGAAIGATAIIPGVGTVVALSISAAATLVFLEATALYAQSIAELHGVRLQDPQSAQLTVMAIILGEEGQAMLTGLTGHALGTGKTPMQAWGKTVSKSLPLTTVKSLVGPMQKMFLKKMAAKGSVSIVGKALPFGIGAAVGGIGNYMMGKAVIASANRAFGPAPMEIPALLLAELEATSKQPKLPKALKPPKAARRSK</sequence>
<accession>A0A1H5N520</accession>
<evidence type="ECO:0008006" key="3">
    <source>
        <dbReference type="Google" id="ProtNLM"/>
    </source>
</evidence>
<dbReference type="EMBL" id="FNTV01000001">
    <property type="protein sequence ID" value="SEE96709.1"/>
    <property type="molecule type" value="Genomic_DNA"/>
</dbReference>
<name>A0A1H5N520_9MICC</name>
<organism evidence="1 2">
    <name type="scientific">Arthrobacter alpinus</name>
    <dbReference type="NCBI Taxonomy" id="656366"/>
    <lineage>
        <taxon>Bacteria</taxon>
        <taxon>Bacillati</taxon>
        <taxon>Actinomycetota</taxon>
        <taxon>Actinomycetes</taxon>
        <taxon>Micrococcales</taxon>
        <taxon>Micrococcaceae</taxon>
        <taxon>Arthrobacter</taxon>
    </lineage>
</organism>
<dbReference type="Proteomes" id="UP000182725">
    <property type="component" value="Unassembled WGS sequence"/>
</dbReference>
<reference evidence="1 2" key="1">
    <citation type="submission" date="2016-10" db="EMBL/GenBank/DDBJ databases">
        <authorList>
            <person name="de Groot N.N."/>
        </authorList>
    </citation>
    <scope>NUCLEOTIDE SEQUENCE [LARGE SCALE GENOMIC DNA]</scope>
    <source>
        <strain evidence="1 2">DSM 22274</strain>
    </source>
</reference>
<proteinExistence type="predicted"/>